<keyword evidence="3" id="KW-0963">Cytoplasm</keyword>
<dbReference type="EMBL" id="MEZY01000039">
    <property type="protein sequence ID" value="OGD63058.1"/>
    <property type="molecule type" value="Genomic_DNA"/>
</dbReference>
<comment type="caution">
    <text evidence="5">The sequence shown here is derived from an EMBL/GenBank/DDBJ whole genome shotgun (WGS) entry which is preliminary data.</text>
</comment>
<dbReference type="CDD" id="cd00320">
    <property type="entry name" value="cpn10"/>
    <property type="match status" value="1"/>
</dbReference>
<dbReference type="GO" id="GO:0051082">
    <property type="term" value="F:unfolded protein binding"/>
    <property type="evidence" value="ECO:0007669"/>
    <property type="project" value="TreeGrafter"/>
</dbReference>
<dbReference type="GO" id="GO:0044183">
    <property type="term" value="F:protein folding chaperone"/>
    <property type="evidence" value="ECO:0007669"/>
    <property type="project" value="InterPro"/>
</dbReference>
<proteinExistence type="inferred from homology"/>
<dbReference type="GO" id="GO:0051087">
    <property type="term" value="F:protein-folding chaperone binding"/>
    <property type="evidence" value="ECO:0007669"/>
    <property type="project" value="TreeGrafter"/>
</dbReference>
<comment type="subcellular location">
    <subcellularLocation>
        <location evidence="3">Cytoplasm</location>
    </subcellularLocation>
</comment>
<dbReference type="PANTHER" id="PTHR10772">
    <property type="entry name" value="10 KDA HEAT SHOCK PROTEIN"/>
    <property type="match status" value="1"/>
</dbReference>
<evidence type="ECO:0000256" key="1">
    <source>
        <dbReference type="ARBA" id="ARBA00006975"/>
    </source>
</evidence>
<comment type="subunit">
    <text evidence="3">Heptamer of 7 subunits arranged in a ring. Interacts with the chaperonin GroEL.</text>
</comment>
<dbReference type="AlphaFoldDB" id="A0A1F5E6S6"/>
<dbReference type="NCBIfam" id="NF001531">
    <property type="entry name" value="PRK00364.2-2"/>
    <property type="match status" value="1"/>
</dbReference>
<dbReference type="GO" id="GO:0005737">
    <property type="term" value="C:cytoplasm"/>
    <property type="evidence" value="ECO:0007669"/>
    <property type="project" value="UniProtKB-SubCell"/>
</dbReference>
<reference evidence="5 6" key="1">
    <citation type="journal article" date="2016" name="Nat. Commun.">
        <title>Thousands of microbial genomes shed light on interconnected biogeochemical processes in an aquifer system.</title>
        <authorList>
            <person name="Anantharaman K."/>
            <person name="Brown C.T."/>
            <person name="Hug L.A."/>
            <person name="Sharon I."/>
            <person name="Castelle C.J."/>
            <person name="Probst A.J."/>
            <person name="Thomas B.C."/>
            <person name="Singh A."/>
            <person name="Wilkins M.J."/>
            <person name="Karaoz U."/>
            <person name="Brodie E.L."/>
            <person name="Williams K.H."/>
            <person name="Hubbard S.S."/>
            <person name="Banfield J.F."/>
        </authorList>
    </citation>
    <scope>NUCLEOTIDE SEQUENCE [LARGE SCALE GENOMIC DNA]</scope>
</reference>
<evidence type="ECO:0000256" key="2">
    <source>
        <dbReference type="ARBA" id="ARBA00023186"/>
    </source>
</evidence>
<dbReference type="GO" id="GO:0005524">
    <property type="term" value="F:ATP binding"/>
    <property type="evidence" value="ECO:0007669"/>
    <property type="project" value="InterPro"/>
</dbReference>
<evidence type="ECO:0000256" key="4">
    <source>
        <dbReference type="RuleBase" id="RU000535"/>
    </source>
</evidence>
<dbReference type="FunFam" id="2.30.33.40:FF:000001">
    <property type="entry name" value="10 kDa chaperonin"/>
    <property type="match status" value="1"/>
</dbReference>
<dbReference type="Pfam" id="PF00166">
    <property type="entry name" value="Cpn10"/>
    <property type="match status" value="1"/>
</dbReference>
<dbReference type="STRING" id="1797472.A2215_00605"/>
<evidence type="ECO:0000313" key="5">
    <source>
        <dbReference type="EMBL" id="OGD63058.1"/>
    </source>
</evidence>
<dbReference type="GO" id="GO:0046872">
    <property type="term" value="F:metal ion binding"/>
    <property type="evidence" value="ECO:0007669"/>
    <property type="project" value="TreeGrafter"/>
</dbReference>
<evidence type="ECO:0000313" key="6">
    <source>
        <dbReference type="Proteomes" id="UP000178583"/>
    </source>
</evidence>
<sequence>MLKPLGERVLVKPGSAEEKTKAGIYIPDSAKEAPAEGEIVALGNGKLSGGKTHSFSVSKGDKVLYSKYSGDEIKLEGVEYKIMKEEEILGIL</sequence>
<dbReference type="InterPro" id="IPR020818">
    <property type="entry name" value="Chaperonin_GroES"/>
</dbReference>
<accession>A0A1F5E6S6</accession>
<comment type="similarity">
    <text evidence="1 3 4">Belongs to the GroES chaperonin family.</text>
</comment>
<dbReference type="InterPro" id="IPR037124">
    <property type="entry name" value="Chaperonin_GroES_sf"/>
</dbReference>
<name>A0A1F5E6S6_9BACT</name>
<dbReference type="PANTHER" id="PTHR10772:SF58">
    <property type="entry name" value="CO-CHAPERONIN GROES"/>
    <property type="match status" value="1"/>
</dbReference>
<dbReference type="Gene3D" id="2.30.33.40">
    <property type="entry name" value="GroES chaperonin"/>
    <property type="match status" value="1"/>
</dbReference>
<evidence type="ECO:0000256" key="3">
    <source>
        <dbReference type="HAMAP-Rule" id="MF_00580"/>
    </source>
</evidence>
<dbReference type="NCBIfam" id="NF001533">
    <property type="entry name" value="PRK00364.2-4"/>
    <property type="match status" value="1"/>
</dbReference>
<organism evidence="5 6">
    <name type="scientific">Candidatus Berkelbacteria bacterium RIFOXYA2_FULL_43_10</name>
    <dbReference type="NCBI Taxonomy" id="1797472"/>
    <lineage>
        <taxon>Bacteria</taxon>
        <taxon>Candidatus Berkelbacteria</taxon>
    </lineage>
</organism>
<protein>
    <recommendedName>
        <fullName evidence="3">Co-chaperonin GroES</fullName>
    </recommendedName>
    <alternativeName>
        <fullName evidence="3">10 kDa chaperonin</fullName>
    </alternativeName>
    <alternativeName>
        <fullName evidence="3">Chaperonin-10</fullName>
        <shortName evidence="3">Cpn10</shortName>
    </alternativeName>
</protein>
<dbReference type="PRINTS" id="PR00297">
    <property type="entry name" value="CHAPERONIN10"/>
</dbReference>
<dbReference type="SMART" id="SM00883">
    <property type="entry name" value="Cpn10"/>
    <property type="match status" value="1"/>
</dbReference>
<keyword evidence="2 3" id="KW-0143">Chaperone</keyword>
<gene>
    <name evidence="3" type="primary">groES</name>
    <name evidence="3" type="synonym">groS</name>
    <name evidence="5" type="ORF">A2215_00605</name>
</gene>
<dbReference type="HAMAP" id="MF_00580">
    <property type="entry name" value="CH10"/>
    <property type="match status" value="1"/>
</dbReference>
<dbReference type="SUPFAM" id="SSF50129">
    <property type="entry name" value="GroES-like"/>
    <property type="match status" value="1"/>
</dbReference>
<comment type="function">
    <text evidence="3 4">Together with the chaperonin GroEL, plays an essential role in assisting protein folding. The GroEL-GroES system forms a nano-cage that allows encapsulation of the non-native substrate proteins and provides a physical environment optimized to promote and accelerate protein folding. GroES binds to the apical surface of the GroEL ring, thereby capping the opening of the GroEL channel.</text>
</comment>
<dbReference type="InterPro" id="IPR011032">
    <property type="entry name" value="GroES-like_sf"/>
</dbReference>
<dbReference type="Proteomes" id="UP000178583">
    <property type="component" value="Unassembled WGS sequence"/>
</dbReference>